<gene>
    <name evidence="3" type="ORF">COY52_08035</name>
</gene>
<dbReference type="NCBIfam" id="TIGR01643">
    <property type="entry name" value="YD_repeat_2x"/>
    <property type="match status" value="4"/>
</dbReference>
<name>A0A2M7S996_9BACT</name>
<feature type="transmembrane region" description="Helical" evidence="1">
    <location>
        <begin position="7"/>
        <end position="29"/>
    </location>
</feature>
<evidence type="ECO:0000256" key="1">
    <source>
        <dbReference type="SAM" id="Phobius"/>
    </source>
</evidence>
<proteinExistence type="predicted"/>
<protein>
    <recommendedName>
        <fullName evidence="2">DUF6531 domain-containing protein</fullName>
    </recommendedName>
</protein>
<dbReference type="Pfam" id="PF20148">
    <property type="entry name" value="DUF6531"/>
    <property type="match status" value="1"/>
</dbReference>
<dbReference type="InterPro" id="IPR006530">
    <property type="entry name" value="YD"/>
</dbReference>
<evidence type="ECO:0000313" key="4">
    <source>
        <dbReference type="Proteomes" id="UP000229307"/>
    </source>
</evidence>
<dbReference type="SUPFAM" id="SSF101898">
    <property type="entry name" value="NHL repeat"/>
    <property type="match status" value="1"/>
</dbReference>
<keyword evidence="1" id="KW-0812">Transmembrane</keyword>
<dbReference type="AlphaFoldDB" id="A0A2M7S996"/>
<dbReference type="InterPro" id="IPR011042">
    <property type="entry name" value="6-blade_b-propeller_TolB-like"/>
</dbReference>
<dbReference type="SUPFAM" id="SSF49373">
    <property type="entry name" value="Invasin/intimin cell-adhesion fragments"/>
    <property type="match status" value="1"/>
</dbReference>
<comment type="caution">
    <text evidence="3">The sequence shown here is derived from an EMBL/GenBank/DDBJ whole genome shotgun (WGS) entry which is preliminary data.</text>
</comment>
<dbReference type="Gene3D" id="2.120.10.30">
    <property type="entry name" value="TolB, C-terminal domain"/>
    <property type="match status" value="1"/>
</dbReference>
<dbReference type="InterPro" id="IPR031325">
    <property type="entry name" value="RHS_repeat"/>
</dbReference>
<organism evidence="3 4">
    <name type="scientific">Candidatus Desantisbacteria bacterium CG_4_10_14_0_8_um_filter_48_22</name>
    <dbReference type="NCBI Taxonomy" id="1974543"/>
    <lineage>
        <taxon>Bacteria</taxon>
        <taxon>Candidatus Desantisiibacteriota</taxon>
    </lineage>
</organism>
<dbReference type="InterPro" id="IPR008964">
    <property type="entry name" value="Invasin/intimin_cell_adhesion"/>
</dbReference>
<dbReference type="EMBL" id="PFMR01000211">
    <property type="protein sequence ID" value="PIZ16104.1"/>
    <property type="molecule type" value="Genomic_DNA"/>
</dbReference>
<dbReference type="Proteomes" id="UP000229307">
    <property type="component" value="Unassembled WGS sequence"/>
</dbReference>
<feature type="domain" description="DUF6531" evidence="2">
    <location>
        <begin position="495"/>
        <end position="570"/>
    </location>
</feature>
<dbReference type="InterPro" id="IPR045351">
    <property type="entry name" value="DUF6531"/>
</dbReference>
<sequence>MEIRKYPFFLFVLLIVISISLLCSLYVFAKDGILWTRTYDGGDYDEAYGATTDAQGNVYVAGCSSNIIDGDFDATVIKYSPDGNVEWVRKYDPDGGQGLFFNEAWAVTTDISGNVIAAGYYGDGIDYTSGYLTLKYSPDGGLLWARKYYSEEAYEAYGVTTDAQGNVIATGEAGVGFLTIKYGSNGSFLWSTISDYGTSEEGHAVATDGSNNIIVTGRSRIPDHWADFFTIKYDPNGNEMWTKRYDGGSDRLDEGNGVGIDGSDNIIVTGRSYPYDYLTIKYNSDGELSWIQRYDSGGQDTARGVDIDSKDNIVVTGWIGNMSDVLTIKYASDSTVLSIRKYDSGAGYEYATGVAVDDTGNISISGYSPLNGGDFLTIKYSSEIEVKVTASPKIVKAGKTSRITVKVTDYFNEPFSDMKVRFKVIAGNGSVYPETTETNGKAEAYAVLTTDTATNTNTVEVSVDIFSTTVNVLGLATPNENLLGKNNNKIQKQGGDPVSTYSGNLIASVQDLYLPGRGIPIQFIRTYNSLSANTSALGYKWTYSYNIYLAEEGADTDVLYFDGDGGIYRYTKNGGSYTSPKGIYSTLTKNPDLTYTLKEKDGTEYYFDSQGKLTTIQDRNNNQVVLSYTGNLLTSITDSVNRAISFSYVNNKLSSMADPFGRVTSYTYNDSEYLIQVSAPGYTATYNYDTQHNLISKVDPRAPKGYTRNSFVYDKFGRAVEGIDGLDNPQLKLNYDINTLRTSVMDAKGNQAFHQYSSDGFLTEDIDAKGNITFSIWDTAKLNKTSVTDGNDHTTSYEYDDRGNCTKITDHLNNITTFEYEPTFNNLTKMTDALNHQTIYEYNAKGNLLKVTDTIGGITSYTYDEYGQRLSMTDPRGKTTTFSYDQYGNLASVTDPLGN</sequence>
<dbReference type="PANTHER" id="PTHR42754:SF1">
    <property type="entry name" value="LIPOPROTEIN"/>
    <property type="match status" value="1"/>
</dbReference>
<dbReference type="Pfam" id="PF05593">
    <property type="entry name" value="RHS_repeat"/>
    <property type="match status" value="2"/>
</dbReference>
<accession>A0A2M7S996</accession>
<keyword evidence="1" id="KW-1133">Transmembrane helix</keyword>
<dbReference type="Gene3D" id="2.180.10.10">
    <property type="entry name" value="RHS repeat-associated core"/>
    <property type="match status" value="2"/>
</dbReference>
<dbReference type="PANTHER" id="PTHR42754">
    <property type="entry name" value="ENDOGLUCANASE"/>
    <property type="match status" value="1"/>
</dbReference>
<evidence type="ECO:0000259" key="2">
    <source>
        <dbReference type="Pfam" id="PF20148"/>
    </source>
</evidence>
<evidence type="ECO:0000313" key="3">
    <source>
        <dbReference type="EMBL" id="PIZ16104.1"/>
    </source>
</evidence>
<reference evidence="4" key="1">
    <citation type="submission" date="2017-09" db="EMBL/GenBank/DDBJ databases">
        <title>Depth-based differentiation of microbial function through sediment-hosted aquifers and enrichment of novel symbionts in the deep terrestrial subsurface.</title>
        <authorList>
            <person name="Probst A.J."/>
            <person name="Ladd B."/>
            <person name="Jarett J.K."/>
            <person name="Geller-Mcgrath D.E."/>
            <person name="Sieber C.M.K."/>
            <person name="Emerson J.B."/>
            <person name="Anantharaman K."/>
            <person name="Thomas B.C."/>
            <person name="Malmstrom R."/>
            <person name="Stieglmeier M."/>
            <person name="Klingl A."/>
            <person name="Woyke T."/>
            <person name="Ryan C.M."/>
            <person name="Banfield J.F."/>
        </authorList>
    </citation>
    <scope>NUCLEOTIDE SEQUENCE [LARGE SCALE GENOMIC DNA]</scope>
</reference>
<keyword evidence="1" id="KW-0472">Membrane</keyword>
<feature type="non-terminal residue" evidence="3">
    <location>
        <position position="899"/>
    </location>
</feature>